<dbReference type="RefSeq" id="WP_138577993.1">
    <property type="nucleotide sequence ID" value="NZ_CP040819.1"/>
</dbReference>
<keyword evidence="3" id="KW-1185">Reference proteome</keyword>
<protein>
    <submittedName>
        <fullName evidence="2">Uncharacterized protein</fullName>
    </submittedName>
</protein>
<accession>A0A5B8G259</accession>
<sequence length="98" mass="10338">MSPGRTVRLFLADGNPTGIAARPSAAPRHRARGTGGVAAPDRAVPPARRVFARTLPLGSPDPAVAILGRTKNGRTASLLKRVLRTLKEYQESMVEAVA</sequence>
<dbReference type="KEGG" id="ppru:FDP22_20070"/>
<evidence type="ECO:0000256" key="1">
    <source>
        <dbReference type="SAM" id="MobiDB-lite"/>
    </source>
</evidence>
<organism evidence="2 3">
    <name type="scientific">Paroceanicella profunda</name>
    <dbReference type="NCBI Taxonomy" id="2579971"/>
    <lineage>
        <taxon>Bacteria</taxon>
        <taxon>Pseudomonadati</taxon>
        <taxon>Pseudomonadota</taxon>
        <taxon>Alphaproteobacteria</taxon>
        <taxon>Rhodobacterales</taxon>
        <taxon>Paracoccaceae</taxon>
        <taxon>Paroceanicella</taxon>
    </lineage>
</organism>
<proteinExistence type="predicted"/>
<feature type="region of interest" description="Disordered" evidence="1">
    <location>
        <begin position="18"/>
        <end position="42"/>
    </location>
</feature>
<evidence type="ECO:0000313" key="2">
    <source>
        <dbReference type="EMBL" id="QDL94154.1"/>
    </source>
</evidence>
<dbReference type="EMBL" id="CP040819">
    <property type="protein sequence ID" value="QDL94154.1"/>
    <property type="molecule type" value="Genomic_DNA"/>
</dbReference>
<name>A0A5B8G259_9RHOB</name>
<dbReference type="AlphaFoldDB" id="A0A5B8G259"/>
<gene>
    <name evidence="2" type="ORF">FDP22_20070</name>
</gene>
<evidence type="ECO:0000313" key="3">
    <source>
        <dbReference type="Proteomes" id="UP000305888"/>
    </source>
</evidence>
<dbReference type="Proteomes" id="UP000305888">
    <property type="component" value="Plasmid pD4M1A"/>
</dbReference>
<geneLocation type="plasmid" evidence="3">
    <name>pd4m1a</name>
</geneLocation>
<keyword evidence="2" id="KW-0614">Plasmid</keyword>
<reference evidence="2 3" key="1">
    <citation type="submission" date="2019-06" db="EMBL/GenBank/DDBJ databases">
        <title>Genome sequence of Rhodobacteraceae bacterium D4M1.</title>
        <authorList>
            <person name="Cao J."/>
        </authorList>
    </citation>
    <scope>NUCLEOTIDE SEQUENCE [LARGE SCALE GENOMIC DNA]</scope>
    <source>
        <strain evidence="2 3">D4M1</strain>
        <plasmid evidence="3">pd4m1a</plasmid>
    </source>
</reference>